<evidence type="ECO:0000256" key="7">
    <source>
        <dbReference type="ARBA" id="ARBA00023136"/>
    </source>
</evidence>
<proteinExistence type="predicted"/>
<comment type="subcellular location">
    <subcellularLocation>
        <location evidence="1">Cell membrane</location>
        <topology evidence="1">Multi-pass membrane protein</topology>
    </subcellularLocation>
</comment>
<dbReference type="GO" id="GO:0009103">
    <property type="term" value="P:lipopolysaccharide biosynthetic process"/>
    <property type="evidence" value="ECO:0007669"/>
    <property type="project" value="UniProtKB-ARBA"/>
</dbReference>
<feature type="domain" description="Glycosyltransferase RgtA/B/C/D-like" evidence="9">
    <location>
        <begin position="70"/>
        <end position="230"/>
    </location>
</feature>
<feature type="transmembrane region" description="Helical" evidence="8">
    <location>
        <begin position="332"/>
        <end position="354"/>
    </location>
</feature>
<gene>
    <name evidence="10" type="ORF">Q4521_20425</name>
</gene>
<feature type="transmembrane region" description="Helical" evidence="8">
    <location>
        <begin position="276"/>
        <end position="295"/>
    </location>
</feature>
<evidence type="ECO:0000256" key="2">
    <source>
        <dbReference type="ARBA" id="ARBA00022475"/>
    </source>
</evidence>
<keyword evidence="7 8" id="KW-0472">Membrane</keyword>
<evidence type="ECO:0000256" key="5">
    <source>
        <dbReference type="ARBA" id="ARBA00022692"/>
    </source>
</evidence>
<dbReference type="Pfam" id="PF13231">
    <property type="entry name" value="PMT_2"/>
    <property type="match status" value="1"/>
</dbReference>
<name>A0AAW7XDE2_9GAMM</name>
<evidence type="ECO:0000259" key="9">
    <source>
        <dbReference type="Pfam" id="PF13231"/>
    </source>
</evidence>
<evidence type="ECO:0000256" key="1">
    <source>
        <dbReference type="ARBA" id="ARBA00004651"/>
    </source>
</evidence>
<dbReference type="AlphaFoldDB" id="A0AAW7XDE2"/>
<feature type="transmembrane region" description="Helical" evidence="8">
    <location>
        <begin position="114"/>
        <end position="132"/>
    </location>
</feature>
<keyword evidence="2" id="KW-1003">Cell membrane</keyword>
<evidence type="ECO:0000313" key="10">
    <source>
        <dbReference type="EMBL" id="MDO6424867.1"/>
    </source>
</evidence>
<feature type="transmembrane region" description="Helical" evidence="8">
    <location>
        <begin position="366"/>
        <end position="385"/>
    </location>
</feature>
<sequence length="515" mass="59098">MERLQTLGHIKLALFNSRLLWLLALISITIIVRLPYLNIWAVEWDESTFILMGQDLVNGNLPFTNLWDLKPPLTFYIFGLFALIADGDFYIIRLLGALYLGLSAWFVFLSLKRLTVSSAFIGALSFICLTSLMHSHQAILTEHLTTLPLSIVLYLISRGKGHSLGNLFLIGGLISMATYIKLNLAILAPFYCLYLLFCNNNVTVYRRILDCCAFSLGFWIIALIVALPYLISDNFSLYIDSVYKAPFDYTASNSGIARTAGAQVLMWLMQFTELHTIPLSLLFLPSFAGITLYILNRKTLETDIRKYLDLSFILLLSVEFSLLIGGKSNFHYIIQLMPMMAIFFGFSLYLIRGYDFKTQNEFLKKHVLTIGVLFLSYCATLNYSFHPTRESSKQPIRESCVVDYLNSNLGEDDRIYALEAHIIYWLVGKEPLTPIITHPSNLLREYLLEYIPGSEKTSEKEFYSILDQQPRYIITPAKVWYFSDEKFSTPLKNHLDSNYNLAKKCDILYIYEIKQ</sequence>
<dbReference type="GO" id="GO:0016763">
    <property type="term" value="F:pentosyltransferase activity"/>
    <property type="evidence" value="ECO:0007669"/>
    <property type="project" value="TreeGrafter"/>
</dbReference>
<dbReference type="InterPro" id="IPR050297">
    <property type="entry name" value="LipidA_mod_glycosyltrf_83"/>
</dbReference>
<feature type="transmembrane region" description="Helical" evidence="8">
    <location>
        <begin position="90"/>
        <end position="108"/>
    </location>
</feature>
<dbReference type="Proteomes" id="UP001169760">
    <property type="component" value="Unassembled WGS sequence"/>
</dbReference>
<feature type="transmembrane region" description="Helical" evidence="8">
    <location>
        <begin position="168"/>
        <end position="196"/>
    </location>
</feature>
<evidence type="ECO:0000256" key="4">
    <source>
        <dbReference type="ARBA" id="ARBA00022679"/>
    </source>
</evidence>
<dbReference type="EMBL" id="JAUOPB010000019">
    <property type="protein sequence ID" value="MDO6424867.1"/>
    <property type="molecule type" value="Genomic_DNA"/>
</dbReference>
<keyword evidence="4" id="KW-0808">Transferase</keyword>
<keyword evidence="6 8" id="KW-1133">Transmembrane helix</keyword>
<evidence type="ECO:0000256" key="6">
    <source>
        <dbReference type="ARBA" id="ARBA00022989"/>
    </source>
</evidence>
<keyword evidence="5 8" id="KW-0812">Transmembrane</keyword>
<accession>A0AAW7XDE2</accession>
<keyword evidence="3" id="KW-0328">Glycosyltransferase</keyword>
<organism evidence="10 11">
    <name type="scientific">Saccharophagus degradans</name>
    <dbReference type="NCBI Taxonomy" id="86304"/>
    <lineage>
        <taxon>Bacteria</taxon>
        <taxon>Pseudomonadati</taxon>
        <taxon>Pseudomonadota</taxon>
        <taxon>Gammaproteobacteria</taxon>
        <taxon>Cellvibrionales</taxon>
        <taxon>Cellvibrionaceae</taxon>
        <taxon>Saccharophagus</taxon>
    </lineage>
</organism>
<feature type="transmembrane region" description="Helical" evidence="8">
    <location>
        <begin position="208"/>
        <end position="231"/>
    </location>
</feature>
<dbReference type="GO" id="GO:0005886">
    <property type="term" value="C:plasma membrane"/>
    <property type="evidence" value="ECO:0007669"/>
    <property type="project" value="UniProtKB-SubCell"/>
</dbReference>
<dbReference type="PANTHER" id="PTHR33908:SF11">
    <property type="entry name" value="MEMBRANE PROTEIN"/>
    <property type="match status" value="1"/>
</dbReference>
<comment type="caution">
    <text evidence="10">The sequence shown here is derived from an EMBL/GenBank/DDBJ whole genome shotgun (WGS) entry which is preliminary data.</text>
</comment>
<evidence type="ECO:0000256" key="3">
    <source>
        <dbReference type="ARBA" id="ARBA00022676"/>
    </source>
</evidence>
<protein>
    <recommendedName>
        <fullName evidence="9">Glycosyltransferase RgtA/B/C/D-like domain-containing protein</fullName>
    </recommendedName>
</protein>
<evidence type="ECO:0000256" key="8">
    <source>
        <dbReference type="SAM" id="Phobius"/>
    </source>
</evidence>
<dbReference type="InterPro" id="IPR038731">
    <property type="entry name" value="RgtA/B/C-like"/>
</dbReference>
<dbReference type="RefSeq" id="WP_303494113.1">
    <property type="nucleotide sequence ID" value="NZ_JAUOPB010000019.1"/>
</dbReference>
<feature type="transmembrane region" description="Helical" evidence="8">
    <location>
        <begin position="20"/>
        <end position="42"/>
    </location>
</feature>
<reference evidence="10" key="1">
    <citation type="submission" date="2023-07" db="EMBL/GenBank/DDBJ databases">
        <title>Genome content predicts the carbon catabolic preferences of heterotrophic bacteria.</title>
        <authorList>
            <person name="Gralka M."/>
        </authorList>
    </citation>
    <scope>NUCLEOTIDE SEQUENCE</scope>
    <source>
        <strain evidence="10">I3M17_2</strain>
    </source>
</reference>
<dbReference type="PANTHER" id="PTHR33908">
    <property type="entry name" value="MANNOSYLTRANSFERASE YKCB-RELATED"/>
    <property type="match status" value="1"/>
</dbReference>
<evidence type="ECO:0000313" key="11">
    <source>
        <dbReference type="Proteomes" id="UP001169760"/>
    </source>
</evidence>